<dbReference type="InterPro" id="IPR017439">
    <property type="entry name" value="Amidohydrolase"/>
</dbReference>
<dbReference type="InterPro" id="IPR011650">
    <property type="entry name" value="Peptidase_M20_dimer"/>
</dbReference>
<accession>A0A9P5MV42</accession>
<evidence type="ECO:0000256" key="1">
    <source>
        <dbReference type="ARBA" id="ARBA00006247"/>
    </source>
</evidence>
<feature type="domain" description="Peptidase M20 dimerisation" evidence="3">
    <location>
        <begin position="251"/>
        <end position="340"/>
    </location>
</feature>
<evidence type="ECO:0000259" key="3">
    <source>
        <dbReference type="Pfam" id="PF07687"/>
    </source>
</evidence>
<dbReference type="PANTHER" id="PTHR30575:SF0">
    <property type="entry name" value="XAA-ARG DIPEPTIDASE"/>
    <property type="match status" value="1"/>
</dbReference>
<comment type="caution">
    <text evidence="4">The sequence shown here is derived from an EMBL/GenBank/DDBJ whole genome shotgun (WGS) entry which is preliminary data.</text>
</comment>
<dbReference type="Pfam" id="PF01546">
    <property type="entry name" value="Peptidase_M20"/>
    <property type="match status" value="1"/>
</dbReference>
<dbReference type="PANTHER" id="PTHR30575">
    <property type="entry name" value="PEPTIDASE M20"/>
    <property type="match status" value="1"/>
</dbReference>
<dbReference type="AlphaFoldDB" id="A0A9P5MV42"/>
<gene>
    <name evidence="4" type="ORF">DFH94DRAFT_794091</name>
</gene>
<dbReference type="InterPro" id="IPR052030">
    <property type="entry name" value="Peptidase_M20/M20A_hydrolases"/>
</dbReference>
<dbReference type="OrthoDB" id="6119954at2759"/>
<feature type="region of interest" description="Disordered" evidence="2">
    <location>
        <begin position="27"/>
        <end position="68"/>
    </location>
</feature>
<reference evidence="4" key="2">
    <citation type="journal article" date="2020" name="Nat. Commun.">
        <title>Large-scale genome sequencing of mycorrhizal fungi provides insights into the early evolution of symbiotic traits.</title>
        <authorList>
            <person name="Miyauchi S."/>
            <person name="Kiss E."/>
            <person name="Kuo A."/>
            <person name="Drula E."/>
            <person name="Kohler A."/>
            <person name="Sanchez-Garcia M."/>
            <person name="Morin E."/>
            <person name="Andreopoulos B."/>
            <person name="Barry K.W."/>
            <person name="Bonito G."/>
            <person name="Buee M."/>
            <person name="Carver A."/>
            <person name="Chen C."/>
            <person name="Cichocki N."/>
            <person name="Clum A."/>
            <person name="Culley D."/>
            <person name="Crous P.W."/>
            <person name="Fauchery L."/>
            <person name="Girlanda M."/>
            <person name="Hayes R.D."/>
            <person name="Keri Z."/>
            <person name="LaButti K."/>
            <person name="Lipzen A."/>
            <person name="Lombard V."/>
            <person name="Magnuson J."/>
            <person name="Maillard F."/>
            <person name="Murat C."/>
            <person name="Nolan M."/>
            <person name="Ohm R.A."/>
            <person name="Pangilinan J."/>
            <person name="Pereira M.F."/>
            <person name="Perotto S."/>
            <person name="Peter M."/>
            <person name="Pfister S."/>
            <person name="Riley R."/>
            <person name="Sitrit Y."/>
            <person name="Stielow J.B."/>
            <person name="Szollosi G."/>
            <person name="Zifcakova L."/>
            <person name="Stursova M."/>
            <person name="Spatafora J.W."/>
            <person name="Tedersoo L."/>
            <person name="Vaario L.M."/>
            <person name="Yamada A."/>
            <person name="Yan M."/>
            <person name="Wang P."/>
            <person name="Xu J."/>
            <person name="Bruns T."/>
            <person name="Baldrian P."/>
            <person name="Vilgalys R."/>
            <person name="Dunand C."/>
            <person name="Henrissat B."/>
            <person name="Grigoriev I.V."/>
            <person name="Hibbett D."/>
            <person name="Nagy L.G."/>
            <person name="Martin F.M."/>
        </authorList>
    </citation>
    <scope>NUCLEOTIDE SEQUENCE</scope>
    <source>
        <strain evidence="4">Prilba</strain>
    </source>
</reference>
<evidence type="ECO:0000256" key="2">
    <source>
        <dbReference type="SAM" id="MobiDB-lite"/>
    </source>
</evidence>
<dbReference type="GO" id="GO:0016805">
    <property type="term" value="F:dipeptidase activity"/>
    <property type="evidence" value="ECO:0007669"/>
    <property type="project" value="TreeGrafter"/>
</dbReference>
<dbReference type="NCBIfam" id="TIGR01891">
    <property type="entry name" value="amidohydrolases"/>
    <property type="match status" value="1"/>
</dbReference>
<protein>
    <submittedName>
        <fullName evidence="4">Amidohydrolase</fullName>
    </submittedName>
</protein>
<evidence type="ECO:0000313" key="4">
    <source>
        <dbReference type="EMBL" id="KAF8479564.1"/>
    </source>
</evidence>
<dbReference type="EMBL" id="WHVB01000009">
    <property type="protein sequence ID" value="KAF8479564.1"/>
    <property type="molecule type" value="Genomic_DNA"/>
</dbReference>
<name>A0A9P5MV42_9AGAM</name>
<dbReference type="SUPFAM" id="SSF55031">
    <property type="entry name" value="Bacterial exopeptidase dimerisation domain"/>
    <property type="match status" value="1"/>
</dbReference>
<dbReference type="Proteomes" id="UP000759537">
    <property type="component" value="Unassembled WGS sequence"/>
</dbReference>
<comment type="similarity">
    <text evidence="1">Belongs to the peptidase M20A family.</text>
</comment>
<reference evidence="4" key="1">
    <citation type="submission" date="2019-10" db="EMBL/GenBank/DDBJ databases">
        <authorList>
            <consortium name="DOE Joint Genome Institute"/>
            <person name="Kuo A."/>
            <person name="Miyauchi S."/>
            <person name="Kiss E."/>
            <person name="Drula E."/>
            <person name="Kohler A."/>
            <person name="Sanchez-Garcia M."/>
            <person name="Andreopoulos B."/>
            <person name="Barry K.W."/>
            <person name="Bonito G."/>
            <person name="Buee M."/>
            <person name="Carver A."/>
            <person name="Chen C."/>
            <person name="Cichocki N."/>
            <person name="Clum A."/>
            <person name="Culley D."/>
            <person name="Crous P.W."/>
            <person name="Fauchery L."/>
            <person name="Girlanda M."/>
            <person name="Hayes R."/>
            <person name="Keri Z."/>
            <person name="LaButti K."/>
            <person name="Lipzen A."/>
            <person name="Lombard V."/>
            <person name="Magnuson J."/>
            <person name="Maillard F."/>
            <person name="Morin E."/>
            <person name="Murat C."/>
            <person name="Nolan M."/>
            <person name="Ohm R."/>
            <person name="Pangilinan J."/>
            <person name="Pereira M."/>
            <person name="Perotto S."/>
            <person name="Peter M."/>
            <person name="Riley R."/>
            <person name="Sitrit Y."/>
            <person name="Stielow B."/>
            <person name="Szollosi G."/>
            <person name="Zifcakova L."/>
            <person name="Stursova M."/>
            <person name="Spatafora J.W."/>
            <person name="Tedersoo L."/>
            <person name="Vaario L.-M."/>
            <person name="Yamada A."/>
            <person name="Yan M."/>
            <person name="Wang P."/>
            <person name="Xu J."/>
            <person name="Bruns T."/>
            <person name="Baldrian P."/>
            <person name="Vilgalys R."/>
            <person name="Henrissat B."/>
            <person name="Grigoriev I.V."/>
            <person name="Hibbett D."/>
            <person name="Nagy L.G."/>
            <person name="Martin F.M."/>
        </authorList>
    </citation>
    <scope>NUCLEOTIDE SEQUENCE</scope>
    <source>
        <strain evidence="4">Prilba</strain>
    </source>
</reference>
<dbReference type="InterPro" id="IPR002933">
    <property type="entry name" value="Peptidase_M20"/>
</dbReference>
<dbReference type="Gene3D" id="3.30.70.360">
    <property type="match status" value="1"/>
</dbReference>
<keyword evidence="5" id="KW-1185">Reference proteome</keyword>
<proteinExistence type="inferred from homology"/>
<organism evidence="4 5">
    <name type="scientific">Russula ochroleuca</name>
    <dbReference type="NCBI Taxonomy" id="152965"/>
    <lineage>
        <taxon>Eukaryota</taxon>
        <taxon>Fungi</taxon>
        <taxon>Dikarya</taxon>
        <taxon>Basidiomycota</taxon>
        <taxon>Agaricomycotina</taxon>
        <taxon>Agaricomycetes</taxon>
        <taxon>Russulales</taxon>
        <taxon>Russulaceae</taxon>
        <taxon>Russula</taxon>
    </lineage>
</organism>
<dbReference type="Pfam" id="PF07687">
    <property type="entry name" value="M20_dimer"/>
    <property type="match status" value="1"/>
</dbReference>
<dbReference type="SUPFAM" id="SSF53187">
    <property type="entry name" value="Zn-dependent exopeptidases"/>
    <property type="match status" value="1"/>
</dbReference>
<evidence type="ECO:0000313" key="5">
    <source>
        <dbReference type="Proteomes" id="UP000759537"/>
    </source>
</evidence>
<dbReference type="FunFam" id="3.30.70.360:FF:000004">
    <property type="entry name" value="Peptidase M20 domain-containing protein 2"/>
    <property type="match status" value="1"/>
</dbReference>
<dbReference type="Gene3D" id="3.40.630.10">
    <property type="entry name" value="Zn peptidases"/>
    <property type="match status" value="1"/>
</dbReference>
<dbReference type="CDD" id="cd05672">
    <property type="entry name" value="M20_ACY1L2-like"/>
    <property type="match status" value="1"/>
</dbReference>
<sequence>MSSNLSHEWSGCFSGLLAGSRRQRSCQSVPLQEESAAPLAPQESSHGKTLPGEFREGGLPPPYSWTTSEKDHIPDVMKTIEDTIHGLDHELRQLSLDIHDHPELGFEERYAHDRLTEFMSSRGFTVTRQYLGLATAWRAEFRRGARGLGRIVGVNAEMDALPGIGHACGHNLIAMAGVAIALALRAALEKHDVPGTVVLLGTPAEESGAGKQILLERGAYKDMDVCIMCHPVAGDTLELGFISSLALQTLSVEYFGQPAHAGYAPWDGVNALDAAFVAYAGISALRQQIRPEQRVHGVISGRDWTPNVIPDYAKMSWSVRADAWGAVEPLRERVMNCLESGASATGCRHQVVLGERYLDLRQNPVLAEDMALAAQRCYGIPSYWTEQPASASTDFVPLPALHPIFNIPTPDDAKNHTRGFAQGARTEAAHTAALRTAALLARTGFRVHADAAFCARVRAAYEAGGAKVGGAP</sequence>
<dbReference type="InterPro" id="IPR036264">
    <property type="entry name" value="Bact_exopeptidase_dim_dom"/>
</dbReference>